<keyword evidence="10" id="KW-1015">Disulfide bond</keyword>
<accession>A0A1G4IUD2</accession>
<dbReference type="Gene3D" id="2.40.30.10">
    <property type="entry name" value="Translation factors"/>
    <property type="match status" value="1"/>
</dbReference>
<comment type="function">
    <text evidence="1">Catalyzes the 2-thiolation of uridine at the wobble position (U34) of mitochondrial tRNA(Lys), tRNA(Glu) and tRNA(Gln). Required for the formation of 5-taurinomethyl-2-thiouridine (tm5s2U) of mitochondrial tRNA(Lys), tRNA(Glu), and tRNA(Gln) at the wobble position. ATP is required to activate the C2 atom of the wobble base.</text>
</comment>
<dbReference type="GO" id="GO:0000049">
    <property type="term" value="F:tRNA binding"/>
    <property type="evidence" value="ECO:0007669"/>
    <property type="project" value="UniProtKB-KW"/>
</dbReference>
<evidence type="ECO:0000313" key="15">
    <source>
        <dbReference type="Proteomes" id="UP000190274"/>
    </source>
</evidence>
<evidence type="ECO:0000256" key="1">
    <source>
        <dbReference type="ARBA" id="ARBA00003986"/>
    </source>
</evidence>
<evidence type="ECO:0000259" key="12">
    <source>
        <dbReference type="Pfam" id="PF20258"/>
    </source>
</evidence>
<keyword evidence="7" id="KW-0547">Nucleotide-binding</keyword>
<dbReference type="OrthoDB" id="3685at2759"/>
<dbReference type="CDD" id="cd01998">
    <property type="entry name" value="MnmA_TRMU-like"/>
    <property type="match status" value="1"/>
</dbReference>
<comment type="similarity">
    <text evidence="2">Belongs to the MnmA/TRMU family.</text>
</comment>
<comment type="catalytic activity">
    <reaction evidence="11">
        <text>5-taurinomethyluridine(34) in tRNA + S-sulfanyl-L-cysteinyl-[protein] + AH2 + ATP = 5-taurinomethyl-2-thiouridine(34) in tRNA + L-cysteinyl-[protein] + A + AMP + diphosphate + H(+)</text>
        <dbReference type="Rhea" id="RHEA:47040"/>
        <dbReference type="Rhea" id="RHEA-COMP:10131"/>
        <dbReference type="Rhea" id="RHEA-COMP:11726"/>
        <dbReference type="Rhea" id="RHEA-COMP:11732"/>
        <dbReference type="Rhea" id="RHEA-COMP:11733"/>
        <dbReference type="ChEBI" id="CHEBI:13193"/>
        <dbReference type="ChEBI" id="CHEBI:15378"/>
        <dbReference type="ChEBI" id="CHEBI:17499"/>
        <dbReference type="ChEBI" id="CHEBI:29950"/>
        <dbReference type="ChEBI" id="CHEBI:30616"/>
        <dbReference type="ChEBI" id="CHEBI:33019"/>
        <dbReference type="ChEBI" id="CHEBI:61963"/>
        <dbReference type="ChEBI" id="CHEBI:87171"/>
        <dbReference type="ChEBI" id="CHEBI:87172"/>
        <dbReference type="ChEBI" id="CHEBI:456215"/>
        <dbReference type="EC" id="2.8.1.14"/>
    </reaction>
</comment>
<dbReference type="GO" id="GO:0005739">
    <property type="term" value="C:mitochondrion"/>
    <property type="evidence" value="ECO:0007669"/>
    <property type="project" value="EnsemblFungi"/>
</dbReference>
<keyword evidence="4" id="KW-0820">tRNA-binding</keyword>
<dbReference type="Gene3D" id="2.30.30.280">
    <property type="entry name" value="Adenine nucleotide alpha hydrolases-like domains"/>
    <property type="match status" value="1"/>
</dbReference>
<evidence type="ECO:0000256" key="2">
    <source>
        <dbReference type="ARBA" id="ARBA00006191"/>
    </source>
</evidence>
<dbReference type="InterPro" id="IPR023382">
    <property type="entry name" value="MnmA-like_central_sf"/>
</dbReference>
<evidence type="ECO:0000256" key="7">
    <source>
        <dbReference type="ARBA" id="ARBA00022741"/>
    </source>
</evidence>
<sequence>MKYLRKLAELSALEARRVHGYEPIRLPSKFDNVVIAMSSGVDSSVAAALFADFPRAQGIYMQNWSDPGGSEKTGREPCHERDWKDVQRVGSHLGIPVERVNFEQDYWHDVFEPMLQAYQAGITPNPDVGCNRFIKFGRLRSHLDSSLGRGNYWLITGHYARVGHSLATDEHHLLRAYYKNKDQSYYLSQIPQAALQSLCFPMGVLSKPEVREFANEMQLPTARKPDSQGICFVANSQHSKFRSFLQQYLPTEPGNIITWDTDTASKTVWGRHTGLWNYTIGQRIGLAMPQGDPRFSGSWFVAEKLVDSNEIVICRGRDNPILFRDFLEIDGFKPIGSGGIISATLQEAVARNEVYIQYRSLQDPVLVSKVFAGLHSEKISMRLAHAQRAMAPGQYCTIYHKDRILGSGIIREATSYLLGGTNLTNTPK</sequence>
<keyword evidence="9" id="KW-0694">RNA-binding</keyword>
<dbReference type="Proteomes" id="UP000190274">
    <property type="component" value="Chromosome B"/>
</dbReference>
<keyword evidence="6" id="KW-0819">tRNA processing</keyword>
<dbReference type="PANTHER" id="PTHR11933">
    <property type="entry name" value="TRNA 5-METHYLAMINOMETHYL-2-THIOURIDYLATE -METHYLTRANSFERASE"/>
    <property type="match status" value="1"/>
</dbReference>
<evidence type="ECO:0000256" key="10">
    <source>
        <dbReference type="ARBA" id="ARBA00023157"/>
    </source>
</evidence>
<evidence type="ECO:0000256" key="3">
    <source>
        <dbReference type="ARBA" id="ARBA00011953"/>
    </source>
</evidence>
<dbReference type="AlphaFoldDB" id="A0A1G4IUD2"/>
<dbReference type="FunFam" id="2.30.30.280:FF:000001">
    <property type="entry name" value="tRNA-specific 2-thiouridylase MnmA"/>
    <property type="match status" value="1"/>
</dbReference>
<proteinExistence type="inferred from homology"/>
<dbReference type="Pfam" id="PF20259">
    <property type="entry name" value="tRNA_Me_trans_M"/>
    <property type="match status" value="1"/>
</dbReference>
<dbReference type="PANTHER" id="PTHR11933:SF5">
    <property type="entry name" value="MITOCHONDRIAL TRNA-SPECIFIC 2-THIOURIDYLASE 1"/>
    <property type="match status" value="1"/>
</dbReference>
<evidence type="ECO:0000256" key="4">
    <source>
        <dbReference type="ARBA" id="ARBA00022555"/>
    </source>
</evidence>
<evidence type="ECO:0000313" key="14">
    <source>
        <dbReference type="EMBL" id="SCU80541.1"/>
    </source>
</evidence>
<dbReference type="Pfam" id="PF03054">
    <property type="entry name" value="tRNA_Me_trans"/>
    <property type="match status" value="1"/>
</dbReference>
<dbReference type="GO" id="GO:1990799">
    <property type="term" value="P:mitochondrial tRNA wobble position uridine thiolation"/>
    <property type="evidence" value="ECO:0007669"/>
    <property type="project" value="EnsemblFungi"/>
</dbReference>
<dbReference type="GO" id="GO:0103016">
    <property type="term" value="F:tRNA-uridine 2-sulfurtransferase activity"/>
    <property type="evidence" value="ECO:0007669"/>
    <property type="project" value="EnsemblFungi"/>
</dbReference>
<dbReference type="GO" id="GO:0005524">
    <property type="term" value="F:ATP binding"/>
    <property type="evidence" value="ECO:0007669"/>
    <property type="project" value="UniProtKB-KW"/>
</dbReference>
<reference evidence="15" key="1">
    <citation type="submission" date="2016-03" db="EMBL/GenBank/DDBJ databases">
        <authorList>
            <person name="Devillers H."/>
        </authorList>
    </citation>
    <scope>NUCLEOTIDE SEQUENCE [LARGE SCALE GENOMIC DNA]</scope>
</reference>
<dbReference type="Pfam" id="PF20258">
    <property type="entry name" value="tRNA_Me_trans_C"/>
    <property type="match status" value="1"/>
</dbReference>
<dbReference type="STRING" id="1266660.A0A1G4IUD2"/>
<dbReference type="InterPro" id="IPR046884">
    <property type="entry name" value="MnmA-like_central"/>
</dbReference>
<dbReference type="InterPro" id="IPR004506">
    <property type="entry name" value="MnmA-like"/>
</dbReference>
<dbReference type="InterPro" id="IPR014729">
    <property type="entry name" value="Rossmann-like_a/b/a_fold"/>
</dbReference>
<keyword evidence="15" id="KW-1185">Reference proteome</keyword>
<dbReference type="EMBL" id="LT598456">
    <property type="protein sequence ID" value="SCU80541.1"/>
    <property type="molecule type" value="Genomic_DNA"/>
</dbReference>
<protein>
    <recommendedName>
        <fullName evidence="3">tRNA-5-taurinomethyluridine 2-sulfurtransferase</fullName>
        <ecNumber evidence="3">2.8.1.14</ecNumber>
    </recommendedName>
</protein>
<keyword evidence="5" id="KW-0808">Transferase</keyword>
<evidence type="ECO:0000256" key="9">
    <source>
        <dbReference type="ARBA" id="ARBA00022884"/>
    </source>
</evidence>
<evidence type="ECO:0000256" key="6">
    <source>
        <dbReference type="ARBA" id="ARBA00022694"/>
    </source>
</evidence>
<evidence type="ECO:0000256" key="11">
    <source>
        <dbReference type="ARBA" id="ARBA00049564"/>
    </source>
</evidence>
<keyword evidence="8" id="KW-0067">ATP-binding</keyword>
<name>A0A1G4IUD2_9SACH</name>
<dbReference type="EC" id="2.8.1.14" evidence="3"/>
<dbReference type="NCBIfam" id="NF001138">
    <property type="entry name" value="PRK00143.1"/>
    <property type="match status" value="1"/>
</dbReference>
<dbReference type="InterPro" id="IPR046885">
    <property type="entry name" value="MnmA-like_C"/>
</dbReference>
<dbReference type="SUPFAM" id="SSF52402">
    <property type="entry name" value="Adenine nucleotide alpha hydrolases-like"/>
    <property type="match status" value="1"/>
</dbReference>
<dbReference type="Gene3D" id="3.40.50.620">
    <property type="entry name" value="HUPs"/>
    <property type="match status" value="1"/>
</dbReference>
<feature type="domain" description="tRNA-specific 2-thiouridylase MnmA-like central" evidence="13">
    <location>
        <begin position="243"/>
        <end position="315"/>
    </location>
</feature>
<evidence type="ECO:0000256" key="5">
    <source>
        <dbReference type="ARBA" id="ARBA00022679"/>
    </source>
</evidence>
<dbReference type="FunFam" id="3.40.50.620:FF:000115">
    <property type="entry name" value="tRNA-specific 2-thiouridylase MnmA"/>
    <property type="match status" value="1"/>
</dbReference>
<organism evidence="14 15">
    <name type="scientific">Lachancea dasiensis</name>
    <dbReference type="NCBI Taxonomy" id="1072105"/>
    <lineage>
        <taxon>Eukaryota</taxon>
        <taxon>Fungi</taxon>
        <taxon>Dikarya</taxon>
        <taxon>Ascomycota</taxon>
        <taxon>Saccharomycotina</taxon>
        <taxon>Saccharomycetes</taxon>
        <taxon>Saccharomycetales</taxon>
        <taxon>Saccharomycetaceae</taxon>
        <taxon>Lachancea</taxon>
    </lineage>
</organism>
<evidence type="ECO:0000256" key="8">
    <source>
        <dbReference type="ARBA" id="ARBA00022840"/>
    </source>
</evidence>
<dbReference type="NCBIfam" id="TIGR00420">
    <property type="entry name" value="trmU"/>
    <property type="match status" value="1"/>
</dbReference>
<feature type="domain" description="tRNA-specific 2-thiouridylase MnmA-like C-terminal" evidence="12">
    <location>
        <begin position="352"/>
        <end position="410"/>
    </location>
</feature>
<evidence type="ECO:0000259" key="13">
    <source>
        <dbReference type="Pfam" id="PF20259"/>
    </source>
</evidence>
<gene>
    <name evidence="14" type="ORF">LADA_0B08130G</name>
</gene>